<name>A0ACD3B109_9AGAR</name>
<evidence type="ECO:0000313" key="1">
    <source>
        <dbReference type="EMBL" id="TFK70927.1"/>
    </source>
</evidence>
<proteinExistence type="predicted"/>
<sequence length="571" mass="65082">MSEVPLHIAAEDLSLNGSESLNQQSSSQTDACTHDGVLSLPNEILLRILATLKDKELYRQIKTCRAFHDVSLHILFNRQFNQIPSGQIRLHNSPQYILPAIHGALFLHDLHDISILFNSDKYKFFTEMRILTEIIQRMKRNTRLSLDMRRVGALGSCLFLEHLLNEYKELAKALQGLVDLALKKGCTRLHVSSGDAFKDGLYAMPTAQEARPSSSTAVSASNISNSVIPIFPSHSVVLFPPNKKRASIILSSPPLFSSFFLDWTLSLLNYGNFAKIEFFTSRFEYNIGHDILPKIRMDELREIFFDGESIDLYDLALFLQRHSGSLNAISLNLSRDVFPTSWTVRSSLSHFSDHPNPPVRPLYLDFPVLRHLILTSYHIPWFLDGIMSNPNTTQYLPNLSSLTIKLFPDRPEVPCLDRVLESVLKLVNLEIPGHRCPDWLSCLRLNAKGIKATSFLTSLDSYTTKHCTTGSSSKPNLARIFPHVQDLHVEFRYMAIDLDIFTPIRRFLAFFPNVKRFEMGSVSREAVKQRGGVYWQETRVHCPRLEEVVFEELADLPAKMDDLVRGVYPFY</sequence>
<gene>
    <name evidence="1" type="ORF">BDN72DRAFT_937844</name>
</gene>
<dbReference type="Proteomes" id="UP000308600">
    <property type="component" value="Unassembled WGS sequence"/>
</dbReference>
<reference evidence="1 2" key="1">
    <citation type="journal article" date="2019" name="Nat. Ecol. Evol.">
        <title>Megaphylogeny resolves global patterns of mushroom evolution.</title>
        <authorList>
            <person name="Varga T."/>
            <person name="Krizsan K."/>
            <person name="Foldi C."/>
            <person name="Dima B."/>
            <person name="Sanchez-Garcia M."/>
            <person name="Sanchez-Ramirez S."/>
            <person name="Szollosi G.J."/>
            <person name="Szarkandi J.G."/>
            <person name="Papp V."/>
            <person name="Albert L."/>
            <person name="Andreopoulos W."/>
            <person name="Angelini C."/>
            <person name="Antonin V."/>
            <person name="Barry K.W."/>
            <person name="Bougher N.L."/>
            <person name="Buchanan P."/>
            <person name="Buyck B."/>
            <person name="Bense V."/>
            <person name="Catcheside P."/>
            <person name="Chovatia M."/>
            <person name="Cooper J."/>
            <person name="Damon W."/>
            <person name="Desjardin D."/>
            <person name="Finy P."/>
            <person name="Geml J."/>
            <person name="Haridas S."/>
            <person name="Hughes K."/>
            <person name="Justo A."/>
            <person name="Karasinski D."/>
            <person name="Kautmanova I."/>
            <person name="Kiss B."/>
            <person name="Kocsube S."/>
            <person name="Kotiranta H."/>
            <person name="LaButti K.M."/>
            <person name="Lechner B.E."/>
            <person name="Liimatainen K."/>
            <person name="Lipzen A."/>
            <person name="Lukacs Z."/>
            <person name="Mihaltcheva S."/>
            <person name="Morgado L.N."/>
            <person name="Niskanen T."/>
            <person name="Noordeloos M.E."/>
            <person name="Ohm R.A."/>
            <person name="Ortiz-Santana B."/>
            <person name="Ovrebo C."/>
            <person name="Racz N."/>
            <person name="Riley R."/>
            <person name="Savchenko A."/>
            <person name="Shiryaev A."/>
            <person name="Soop K."/>
            <person name="Spirin V."/>
            <person name="Szebenyi C."/>
            <person name="Tomsovsky M."/>
            <person name="Tulloss R.E."/>
            <person name="Uehling J."/>
            <person name="Grigoriev I.V."/>
            <person name="Vagvolgyi C."/>
            <person name="Papp T."/>
            <person name="Martin F.M."/>
            <person name="Miettinen O."/>
            <person name="Hibbett D.S."/>
            <person name="Nagy L.G."/>
        </authorList>
    </citation>
    <scope>NUCLEOTIDE SEQUENCE [LARGE SCALE GENOMIC DNA]</scope>
    <source>
        <strain evidence="1 2">NL-1719</strain>
    </source>
</reference>
<protein>
    <submittedName>
        <fullName evidence="1">Uncharacterized protein</fullName>
    </submittedName>
</protein>
<organism evidence="1 2">
    <name type="scientific">Pluteus cervinus</name>
    <dbReference type="NCBI Taxonomy" id="181527"/>
    <lineage>
        <taxon>Eukaryota</taxon>
        <taxon>Fungi</taxon>
        <taxon>Dikarya</taxon>
        <taxon>Basidiomycota</taxon>
        <taxon>Agaricomycotina</taxon>
        <taxon>Agaricomycetes</taxon>
        <taxon>Agaricomycetidae</taxon>
        <taxon>Agaricales</taxon>
        <taxon>Pluteineae</taxon>
        <taxon>Pluteaceae</taxon>
        <taxon>Pluteus</taxon>
    </lineage>
</organism>
<dbReference type="EMBL" id="ML208305">
    <property type="protein sequence ID" value="TFK70927.1"/>
    <property type="molecule type" value="Genomic_DNA"/>
</dbReference>
<accession>A0ACD3B109</accession>
<evidence type="ECO:0000313" key="2">
    <source>
        <dbReference type="Proteomes" id="UP000308600"/>
    </source>
</evidence>
<keyword evidence="2" id="KW-1185">Reference proteome</keyword>